<dbReference type="EMBL" id="NEEW01000001">
    <property type="protein sequence ID" value="PJD89130.1"/>
    <property type="molecule type" value="Genomic_DNA"/>
</dbReference>
<proteinExistence type="predicted"/>
<evidence type="ECO:0000313" key="2">
    <source>
        <dbReference type="Proteomes" id="UP000229974"/>
    </source>
</evidence>
<organism evidence="1 2">
    <name type="scientific">Enterobacter hormaechei</name>
    <dbReference type="NCBI Taxonomy" id="158836"/>
    <lineage>
        <taxon>Bacteria</taxon>
        <taxon>Pseudomonadati</taxon>
        <taxon>Pseudomonadota</taxon>
        <taxon>Gammaproteobacteria</taxon>
        <taxon>Enterobacterales</taxon>
        <taxon>Enterobacteriaceae</taxon>
        <taxon>Enterobacter</taxon>
        <taxon>Enterobacter cloacae complex</taxon>
    </lineage>
</organism>
<evidence type="ECO:0008006" key="3">
    <source>
        <dbReference type="Google" id="ProtNLM"/>
    </source>
</evidence>
<dbReference type="InterPro" id="IPR010982">
    <property type="entry name" value="Lambda_DNA-bd_dom_sf"/>
</dbReference>
<dbReference type="Gene3D" id="1.10.260.40">
    <property type="entry name" value="lambda repressor-like DNA-binding domains"/>
    <property type="match status" value="1"/>
</dbReference>
<dbReference type="OrthoDB" id="9872374at2"/>
<dbReference type="Proteomes" id="UP000229974">
    <property type="component" value="Unassembled WGS sequence"/>
</dbReference>
<dbReference type="AlphaFoldDB" id="A0A2J0Q4F6"/>
<accession>A0A2J0Q4F6</accession>
<evidence type="ECO:0000313" key="1">
    <source>
        <dbReference type="EMBL" id="PJD89130.1"/>
    </source>
</evidence>
<name>A0A2J0Q4F6_9ENTR</name>
<dbReference type="GO" id="GO:0003677">
    <property type="term" value="F:DNA binding"/>
    <property type="evidence" value="ECO:0007669"/>
    <property type="project" value="InterPro"/>
</dbReference>
<gene>
    <name evidence="1" type="ORF">B9Q30_01035</name>
</gene>
<reference evidence="1 2" key="1">
    <citation type="journal article" date="2017" name="J. Antimicrob. Chemother.">
        <title>Characterization of the population structure, drug resistance mechanisms and plasmids of the community-associated Enterobacter cloacae complex in China.</title>
        <authorList>
            <person name="Zhou K."/>
            <person name="Yu W."/>
            <person name="Cao X."/>
            <person name="Shen P."/>
            <person name="Lu H."/>
            <person name="Luo Q."/>
            <person name="Rossen J.W.A."/>
            <person name="Xiao Y."/>
        </authorList>
    </citation>
    <scope>NUCLEOTIDE SEQUENCE [LARGE SCALE GENOMIC DNA]</scope>
    <source>
        <strain evidence="1 2">ECC904</strain>
    </source>
</reference>
<dbReference type="RefSeq" id="WP_045328621.1">
    <property type="nucleotide sequence ID" value="NZ_NEEW01000001.1"/>
</dbReference>
<protein>
    <recommendedName>
        <fullName evidence="3">XRE family transcriptional regulator</fullName>
    </recommendedName>
</protein>
<comment type="caution">
    <text evidence="1">The sequence shown here is derived from an EMBL/GenBank/DDBJ whole genome shotgun (WGS) entry which is preliminary data.</text>
</comment>
<sequence>MSEWSDYRLMVRTMAKDNGVTLISIARHCGVSHRKLNQILQAGPSKEQEELIAEALGCAGCDLAEIHRQMGELSDKYGRASA</sequence>